<evidence type="ECO:0000313" key="1">
    <source>
        <dbReference type="EMBL" id="TNN38278.1"/>
    </source>
</evidence>
<name>A0A4Z2FAR3_9TELE</name>
<dbReference type="AlphaFoldDB" id="A0A4Z2FAR3"/>
<organism evidence="1 2">
    <name type="scientific">Liparis tanakae</name>
    <name type="common">Tanaka's snailfish</name>
    <dbReference type="NCBI Taxonomy" id="230148"/>
    <lineage>
        <taxon>Eukaryota</taxon>
        <taxon>Metazoa</taxon>
        <taxon>Chordata</taxon>
        <taxon>Craniata</taxon>
        <taxon>Vertebrata</taxon>
        <taxon>Euteleostomi</taxon>
        <taxon>Actinopterygii</taxon>
        <taxon>Neopterygii</taxon>
        <taxon>Teleostei</taxon>
        <taxon>Neoteleostei</taxon>
        <taxon>Acanthomorphata</taxon>
        <taxon>Eupercaria</taxon>
        <taxon>Perciformes</taxon>
        <taxon>Cottioidei</taxon>
        <taxon>Cottales</taxon>
        <taxon>Liparidae</taxon>
        <taxon>Liparis</taxon>
    </lineage>
</organism>
<gene>
    <name evidence="1" type="ORF">EYF80_051550</name>
</gene>
<sequence length="65" mass="7413">MAAERRVTAFQRDVRHVSMTLTFDLQNPSGNYKPLRQTSPPQDVLRLHGDREVTDHGVSQLVVKL</sequence>
<proteinExistence type="predicted"/>
<keyword evidence="2" id="KW-1185">Reference proteome</keyword>
<comment type="caution">
    <text evidence="1">The sequence shown here is derived from an EMBL/GenBank/DDBJ whole genome shotgun (WGS) entry which is preliminary data.</text>
</comment>
<dbReference type="EMBL" id="SRLO01001387">
    <property type="protein sequence ID" value="TNN38278.1"/>
    <property type="molecule type" value="Genomic_DNA"/>
</dbReference>
<accession>A0A4Z2FAR3</accession>
<dbReference type="Proteomes" id="UP000314294">
    <property type="component" value="Unassembled WGS sequence"/>
</dbReference>
<reference evidence="1 2" key="1">
    <citation type="submission" date="2019-03" db="EMBL/GenBank/DDBJ databases">
        <title>First draft genome of Liparis tanakae, snailfish: a comprehensive survey of snailfish specific genes.</title>
        <authorList>
            <person name="Kim W."/>
            <person name="Song I."/>
            <person name="Jeong J.-H."/>
            <person name="Kim D."/>
            <person name="Kim S."/>
            <person name="Ryu S."/>
            <person name="Song J.Y."/>
            <person name="Lee S.K."/>
        </authorList>
    </citation>
    <scope>NUCLEOTIDE SEQUENCE [LARGE SCALE GENOMIC DNA]</scope>
    <source>
        <tissue evidence="1">Muscle</tissue>
    </source>
</reference>
<protein>
    <submittedName>
        <fullName evidence="1">Uncharacterized protein</fullName>
    </submittedName>
</protein>
<evidence type="ECO:0000313" key="2">
    <source>
        <dbReference type="Proteomes" id="UP000314294"/>
    </source>
</evidence>